<dbReference type="RefSeq" id="XP_060375970.1">
    <property type="nucleotide sequence ID" value="XM_060529479.1"/>
</dbReference>
<dbReference type="Gene3D" id="3.50.50.100">
    <property type="match status" value="2"/>
</dbReference>
<sequence length="325" mass="35172">MSCHATTTVRRGFVKLSQDLEPPFKAPGIEFIHGSIVDIDVHSHTVSYRSSAGTENLASYDRLILAAGSSVVRPKRISRLNQHAHDVDSLEGAVKLEVHLDRLGSYPSTTARDTVVSPRVILVEAAGVLGPELGPGPRPVITQALEELGIELRLASPITTVDPGTAGVRATPLTQKIPGPKDKLSRLQVYCCLRVTSSEHVFATGDAACAVSDRDEHYALMSCQHTLQLGRVSGYNAAADILGVPLFEYKQGCYNYCLDLGAWGAVITGGWERKVWLTGELAKQAKVYINQTLIYTPEDCHRTLEAATPVGPDSDELFEQIVETA</sequence>
<reference evidence="6 7" key="1">
    <citation type="submission" date="2016-10" db="EMBL/GenBank/DDBJ databases">
        <title>The genome sequence of Colletotrichum fioriniae PJ7.</title>
        <authorList>
            <person name="Baroncelli R."/>
        </authorList>
    </citation>
    <scope>NUCLEOTIDE SEQUENCE [LARGE SCALE GENOMIC DNA]</scope>
    <source>
        <strain evidence="6 7">Tom-12</strain>
    </source>
</reference>
<dbReference type="PANTHER" id="PTHR43706:SF45">
    <property type="entry name" value="NADH DEHYDROGENASE-LIKE PROTEIN RV1812C"/>
    <property type="match status" value="1"/>
</dbReference>
<dbReference type="GeneID" id="85413717"/>
<evidence type="ECO:0000313" key="7">
    <source>
        <dbReference type="Proteomes" id="UP001227543"/>
    </source>
</evidence>
<evidence type="ECO:0000256" key="2">
    <source>
        <dbReference type="ARBA" id="ARBA00022630"/>
    </source>
</evidence>
<keyword evidence="4" id="KW-0560">Oxidoreductase</keyword>
<gene>
    <name evidence="6" type="ORF">CTAM01_13476</name>
</gene>
<proteinExistence type="inferred from homology"/>
<evidence type="ECO:0000256" key="3">
    <source>
        <dbReference type="ARBA" id="ARBA00022827"/>
    </source>
</evidence>
<name>A0ABQ9QS11_9PEZI</name>
<accession>A0ABQ9QS11</accession>
<keyword evidence="3" id="KW-0274">FAD</keyword>
<dbReference type="SUPFAM" id="SSF51905">
    <property type="entry name" value="FAD/NAD(P)-binding domain"/>
    <property type="match status" value="1"/>
</dbReference>
<evidence type="ECO:0000313" key="6">
    <source>
        <dbReference type="EMBL" id="KAK1483399.1"/>
    </source>
</evidence>
<protein>
    <recommendedName>
        <fullName evidence="8">FAD/NAD(P)-binding domain-containing protein</fullName>
    </recommendedName>
</protein>
<dbReference type="PANTHER" id="PTHR43706">
    <property type="entry name" value="NADH DEHYDROGENASE"/>
    <property type="match status" value="1"/>
</dbReference>
<dbReference type="EMBL" id="MLFU01000096">
    <property type="protein sequence ID" value="KAK1483399.1"/>
    <property type="molecule type" value="Genomic_DNA"/>
</dbReference>
<evidence type="ECO:0008006" key="8">
    <source>
        <dbReference type="Google" id="ProtNLM"/>
    </source>
</evidence>
<keyword evidence="5" id="KW-0520">NAD</keyword>
<comment type="caution">
    <text evidence="6">The sequence shown here is derived from an EMBL/GenBank/DDBJ whole genome shotgun (WGS) entry which is preliminary data.</text>
</comment>
<evidence type="ECO:0000256" key="1">
    <source>
        <dbReference type="ARBA" id="ARBA00005272"/>
    </source>
</evidence>
<dbReference type="InterPro" id="IPR045024">
    <property type="entry name" value="NDH-2"/>
</dbReference>
<organism evidence="6 7">
    <name type="scientific">Colletotrichum tamarilloi</name>
    <dbReference type="NCBI Taxonomy" id="1209934"/>
    <lineage>
        <taxon>Eukaryota</taxon>
        <taxon>Fungi</taxon>
        <taxon>Dikarya</taxon>
        <taxon>Ascomycota</taxon>
        <taxon>Pezizomycotina</taxon>
        <taxon>Sordariomycetes</taxon>
        <taxon>Hypocreomycetidae</taxon>
        <taxon>Glomerellales</taxon>
        <taxon>Glomerellaceae</taxon>
        <taxon>Colletotrichum</taxon>
        <taxon>Colletotrichum acutatum species complex</taxon>
    </lineage>
</organism>
<keyword evidence="7" id="KW-1185">Reference proteome</keyword>
<dbReference type="InterPro" id="IPR036188">
    <property type="entry name" value="FAD/NAD-bd_sf"/>
</dbReference>
<dbReference type="Proteomes" id="UP001227543">
    <property type="component" value="Unassembled WGS sequence"/>
</dbReference>
<evidence type="ECO:0000256" key="5">
    <source>
        <dbReference type="ARBA" id="ARBA00023027"/>
    </source>
</evidence>
<comment type="similarity">
    <text evidence="1">Belongs to the NADH dehydrogenase family.</text>
</comment>
<evidence type="ECO:0000256" key="4">
    <source>
        <dbReference type="ARBA" id="ARBA00023002"/>
    </source>
</evidence>
<keyword evidence="2" id="KW-0285">Flavoprotein</keyword>